<protein>
    <submittedName>
        <fullName evidence="2">Uncharacterized protein</fullName>
    </submittedName>
</protein>
<proteinExistence type="predicted"/>
<evidence type="ECO:0000313" key="3">
    <source>
        <dbReference type="Proteomes" id="UP000326759"/>
    </source>
</evidence>
<name>A0A5N5SNF2_9CRUS</name>
<reference evidence="2 3" key="1">
    <citation type="journal article" date="2019" name="PLoS Biol.">
        <title>Sex chromosomes control vertical transmission of feminizing Wolbachia symbionts in an isopod.</title>
        <authorList>
            <person name="Becking T."/>
            <person name="Chebbi M.A."/>
            <person name="Giraud I."/>
            <person name="Moumen B."/>
            <person name="Laverre T."/>
            <person name="Caubet Y."/>
            <person name="Peccoud J."/>
            <person name="Gilbert C."/>
            <person name="Cordaux R."/>
        </authorList>
    </citation>
    <scope>NUCLEOTIDE SEQUENCE [LARGE SCALE GENOMIC DNA]</scope>
    <source>
        <strain evidence="2">ANa2</strain>
        <tissue evidence="2">Whole body excluding digestive tract and cuticle</tissue>
    </source>
</reference>
<keyword evidence="1" id="KW-0175">Coiled coil</keyword>
<evidence type="ECO:0000313" key="2">
    <source>
        <dbReference type="EMBL" id="KAB7495573.1"/>
    </source>
</evidence>
<dbReference type="Proteomes" id="UP000326759">
    <property type="component" value="Unassembled WGS sequence"/>
</dbReference>
<comment type="caution">
    <text evidence="2">The sequence shown here is derived from an EMBL/GenBank/DDBJ whole genome shotgun (WGS) entry which is preliminary data.</text>
</comment>
<evidence type="ECO:0000256" key="1">
    <source>
        <dbReference type="SAM" id="Coils"/>
    </source>
</evidence>
<gene>
    <name evidence="2" type="ORF">Anas_06232</name>
</gene>
<sequence>MIVMMLIRMASITVRDFINERKRKGHSDRVLIRDLDKIIKNAKKEQEMMKRRKARIISEGYKIFVFFSKSKKLIILIYKLIIIIKNRSFQVTSAKESRCLYNPFGESILPQDSFWFMVKSLQEVSVLCDLTNVLYSQNFIPSLQSGNLKEKGLKHSLHLKIRFPHFRQSIEYLLNFPNPPGNSTCKLISKVNLLGQQPGELEGRFLEYQYSAEDEEDPFLIQQFSSQRMVPFYLHL</sequence>
<organism evidence="2 3">
    <name type="scientific">Armadillidium nasatum</name>
    <dbReference type="NCBI Taxonomy" id="96803"/>
    <lineage>
        <taxon>Eukaryota</taxon>
        <taxon>Metazoa</taxon>
        <taxon>Ecdysozoa</taxon>
        <taxon>Arthropoda</taxon>
        <taxon>Crustacea</taxon>
        <taxon>Multicrustacea</taxon>
        <taxon>Malacostraca</taxon>
        <taxon>Eumalacostraca</taxon>
        <taxon>Peracarida</taxon>
        <taxon>Isopoda</taxon>
        <taxon>Oniscidea</taxon>
        <taxon>Crinocheta</taxon>
        <taxon>Armadillidiidae</taxon>
        <taxon>Armadillidium</taxon>
    </lineage>
</organism>
<keyword evidence="3" id="KW-1185">Reference proteome</keyword>
<dbReference type="AlphaFoldDB" id="A0A5N5SNF2"/>
<accession>A0A5N5SNF2</accession>
<feature type="coiled-coil region" evidence="1">
    <location>
        <begin position="32"/>
        <end position="59"/>
    </location>
</feature>
<dbReference type="EMBL" id="SEYY01022394">
    <property type="protein sequence ID" value="KAB7495573.1"/>
    <property type="molecule type" value="Genomic_DNA"/>
</dbReference>